<feature type="transmembrane region" description="Helical" evidence="7">
    <location>
        <begin position="55"/>
        <end position="76"/>
    </location>
</feature>
<evidence type="ECO:0000256" key="5">
    <source>
        <dbReference type="ARBA" id="ARBA00022989"/>
    </source>
</evidence>
<evidence type="ECO:0000313" key="8">
    <source>
        <dbReference type="EMBL" id="BBM98415.1"/>
    </source>
</evidence>
<feature type="transmembrane region" description="Helical" evidence="7">
    <location>
        <begin position="82"/>
        <end position="104"/>
    </location>
</feature>
<evidence type="ECO:0000313" key="11">
    <source>
        <dbReference type="Proteomes" id="UP001162541"/>
    </source>
</evidence>
<dbReference type="EMBL" id="AP019866">
    <property type="protein sequence ID" value="BBM98415.1"/>
    <property type="molecule type" value="Genomic_DNA"/>
</dbReference>
<comment type="similarity">
    <text evidence="2">Belongs to the peptidase A22B family.</text>
</comment>
<feature type="transmembrane region" description="Helical" evidence="7">
    <location>
        <begin position="256"/>
        <end position="278"/>
    </location>
</feature>
<dbReference type="AlphaFoldDB" id="A0A176VJH6"/>
<evidence type="ECO:0000313" key="9">
    <source>
        <dbReference type="EMBL" id="OAE20717.1"/>
    </source>
</evidence>
<keyword evidence="3 7" id="KW-0812">Transmembrane</keyword>
<reference evidence="11" key="3">
    <citation type="journal article" date="2020" name="Curr. Biol.">
        <title>Chromatin organization in early land plants reveals an ancestral association between H3K27me3, transposons, and constitutive heterochromatin.</title>
        <authorList>
            <person name="Montgomery S.A."/>
            <person name="Tanizawa Y."/>
            <person name="Galik B."/>
            <person name="Wang N."/>
            <person name="Ito T."/>
            <person name="Mochizuki T."/>
            <person name="Akimcheva S."/>
            <person name="Bowman J.L."/>
            <person name="Cognat V."/>
            <person name="Marechal-Drouard L."/>
            <person name="Ekker H."/>
            <person name="Hong S.F."/>
            <person name="Kohchi T."/>
            <person name="Lin S.S."/>
            <person name="Liu L.D."/>
            <person name="Nakamura Y."/>
            <person name="Valeeva L.R."/>
            <person name="Shakirov E.V."/>
            <person name="Shippen D.E."/>
            <person name="Wei W.L."/>
            <person name="Yagura M."/>
            <person name="Yamaoka S."/>
            <person name="Yamato K.T."/>
            <person name="Liu C."/>
            <person name="Berger F."/>
        </authorList>
    </citation>
    <scope>NUCLEOTIDE SEQUENCE [LARGE SCALE GENOMIC DNA]</scope>
    <source>
        <strain evidence="11">Tak-1</strain>
    </source>
</reference>
<evidence type="ECO:0000256" key="4">
    <source>
        <dbReference type="ARBA" id="ARBA00022801"/>
    </source>
</evidence>
<evidence type="ECO:0000256" key="1">
    <source>
        <dbReference type="ARBA" id="ARBA00004127"/>
    </source>
</evidence>
<dbReference type="PANTHER" id="PTHR12174:SF22">
    <property type="entry name" value="SIGNAL PEPTIDE PEPTIDASE-LIKE 3"/>
    <property type="match status" value="1"/>
</dbReference>
<dbReference type="GO" id="GO:0098553">
    <property type="term" value="C:lumenal side of endoplasmic reticulum membrane"/>
    <property type="evidence" value="ECO:0007669"/>
    <property type="project" value="TreeGrafter"/>
</dbReference>
<comment type="subcellular location">
    <subcellularLocation>
        <location evidence="1">Endomembrane system</location>
        <topology evidence="1">Multi-pass membrane protein</topology>
    </subcellularLocation>
</comment>
<dbReference type="GO" id="GO:0033619">
    <property type="term" value="P:membrane protein proteolysis"/>
    <property type="evidence" value="ECO:0007669"/>
    <property type="project" value="TreeGrafter"/>
</dbReference>
<protein>
    <recommendedName>
        <fullName evidence="12">Signal peptide peptidase-like 1</fullName>
    </recommendedName>
</protein>
<dbReference type="Proteomes" id="UP000077202">
    <property type="component" value="Unassembled WGS sequence"/>
</dbReference>
<keyword evidence="10" id="KW-1185">Reference proteome</keyword>
<sequence length="369" mass="40063">MEPLWTLINLLEPSSLVLIATAVFVVLASAQRALNYEKEADRHRDFSEASITLDTSQALMIPIASSCSLLLMFYLFSSLSQLVTAFTAIASASSLAFCLAPYATYMNSKVSPLNPIVSRCCCGPLSRTQGMLVVVSVGMVAAWLISGHWVLNNILGISICIAFVSHVRLPNIKICALLLACLFVYDIFWVFFSERFFGANVMVSVATQQASNPMHTVANSLNLPGLKSITKKLDLPVKLLFPRHLLGEPGGPNGEFMMLGLGDMAIPGMLLALVLCFDHRKGRDFDMELAFPKVNGSKYIWYAASGYAAGLIAALAAGVLTRSPQPALLYLVPSTLGPVAFAAWTRSELNELWTGPRPVVTDKVRLLEV</sequence>
<evidence type="ECO:0000256" key="6">
    <source>
        <dbReference type="ARBA" id="ARBA00023136"/>
    </source>
</evidence>
<dbReference type="Proteomes" id="UP001162541">
    <property type="component" value="Chromosome 1"/>
</dbReference>
<evidence type="ECO:0000313" key="10">
    <source>
        <dbReference type="Proteomes" id="UP000077202"/>
    </source>
</evidence>
<evidence type="ECO:0000256" key="7">
    <source>
        <dbReference type="SAM" id="Phobius"/>
    </source>
</evidence>
<dbReference type="GO" id="GO:0098554">
    <property type="term" value="C:cytoplasmic side of endoplasmic reticulum membrane"/>
    <property type="evidence" value="ECO:0007669"/>
    <property type="project" value="TreeGrafter"/>
</dbReference>
<dbReference type="GO" id="GO:0006465">
    <property type="term" value="P:signal peptide processing"/>
    <property type="evidence" value="ECO:0007669"/>
    <property type="project" value="TreeGrafter"/>
</dbReference>
<dbReference type="SMART" id="SM00730">
    <property type="entry name" value="PSN"/>
    <property type="match status" value="1"/>
</dbReference>
<dbReference type="InterPro" id="IPR006639">
    <property type="entry name" value="Preselin/SPP"/>
</dbReference>
<keyword evidence="4" id="KW-0378">Hydrolase</keyword>
<name>A0A176VJH6_MARPO</name>
<reference evidence="8" key="2">
    <citation type="journal article" date="2019" name="Curr. Biol.">
        <title>Chromatin organization in early land plants reveals an ancestral association between H3K27me3, transposons, and constitutive heterochromatin.</title>
        <authorList>
            <person name="Montgomery S.A."/>
            <person name="Tanizawa Y."/>
            <person name="Galik B."/>
            <person name="Wang N."/>
            <person name="Ito T."/>
            <person name="Mochizuki T."/>
            <person name="Akimcheva S."/>
            <person name="Bowman J."/>
            <person name="Cognat V."/>
            <person name="Drouard L."/>
            <person name="Ekker H."/>
            <person name="Houng S."/>
            <person name="Kohchi T."/>
            <person name="Lin S."/>
            <person name="Liu L.D."/>
            <person name="Nakamura Y."/>
            <person name="Valeeva L.R."/>
            <person name="Shakirov E.V."/>
            <person name="Shippen D.E."/>
            <person name="Wei W."/>
            <person name="Yagura M."/>
            <person name="Yamaoka S."/>
            <person name="Yamato K.T."/>
            <person name="Liu C."/>
            <person name="Berger F."/>
        </authorList>
    </citation>
    <scope>NUCLEOTIDE SEQUENCE [LARGE SCALE GENOMIC DNA]</scope>
    <source>
        <strain evidence="8">Tak-1</strain>
    </source>
</reference>
<feature type="transmembrane region" description="Helical" evidence="7">
    <location>
        <begin position="299"/>
        <end position="321"/>
    </location>
</feature>
<keyword evidence="6 7" id="KW-0472">Membrane</keyword>
<feature type="transmembrane region" description="Helical" evidence="7">
    <location>
        <begin position="15"/>
        <end position="34"/>
    </location>
</feature>
<proteinExistence type="inferred from homology"/>
<evidence type="ECO:0008006" key="12">
    <source>
        <dbReference type="Google" id="ProtNLM"/>
    </source>
</evidence>
<dbReference type="GO" id="GO:0042500">
    <property type="term" value="F:aspartic endopeptidase activity, intramembrane cleaving"/>
    <property type="evidence" value="ECO:0007669"/>
    <property type="project" value="InterPro"/>
</dbReference>
<dbReference type="PANTHER" id="PTHR12174">
    <property type="entry name" value="SIGNAL PEPTIDE PEPTIDASE"/>
    <property type="match status" value="1"/>
</dbReference>
<feature type="transmembrane region" description="Helical" evidence="7">
    <location>
        <begin position="150"/>
        <end position="167"/>
    </location>
</feature>
<feature type="transmembrane region" description="Helical" evidence="7">
    <location>
        <begin position="174"/>
        <end position="192"/>
    </location>
</feature>
<dbReference type="GO" id="GO:0030660">
    <property type="term" value="C:Golgi-associated vesicle membrane"/>
    <property type="evidence" value="ECO:0007669"/>
    <property type="project" value="TreeGrafter"/>
</dbReference>
<gene>
    <name evidence="9" type="ORF">AXG93_154s1910</name>
    <name evidence="8" type="ORF">Mp_1g13330</name>
</gene>
<organism evidence="9 10">
    <name type="scientific">Marchantia polymorpha subsp. ruderalis</name>
    <dbReference type="NCBI Taxonomy" id="1480154"/>
    <lineage>
        <taxon>Eukaryota</taxon>
        <taxon>Viridiplantae</taxon>
        <taxon>Streptophyta</taxon>
        <taxon>Embryophyta</taxon>
        <taxon>Marchantiophyta</taxon>
        <taxon>Marchantiopsida</taxon>
        <taxon>Marchantiidae</taxon>
        <taxon>Marchantiales</taxon>
        <taxon>Marchantiaceae</taxon>
        <taxon>Marchantia</taxon>
    </lineage>
</organism>
<evidence type="ECO:0000256" key="2">
    <source>
        <dbReference type="ARBA" id="ARBA00006859"/>
    </source>
</evidence>
<dbReference type="InterPro" id="IPR007369">
    <property type="entry name" value="Peptidase_A22B_SPP"/>
</dbReference>
<reference evidence="9 10" key="1">
    <citation type="submission" date="2016-03" db="EMBL/GenBank/DDBJ databases">
        <title>Mechanisms controlling the formation of the plant cell surface in tip-growing cells are functionally conserved among land plants.</title>
        <authorList>
            <person name="Honkanen S."/>
            <person name="Jones V.A."/>
            <person name="Morieri G."/>
            <person name="Champion C."/>
            <person name="Hetherington A.J."/>
            <person name="Kelly S."/>
            <person name="Saint-Marcoux D."/>
            <person name="Proust H."/>
            <person name="Prescott H."/>
            <person name="Dolan L."/>
        </authorList>
    </citation>
    <scope>NUCLEOTIDE SEQUENCE [LARGE SCALE GENOMIC DNA]</scope>
    <source>
        <strain evidence="10">cv. Tak-1 and cv. Tak-2</strain>
        <tissue evidence="9">Whole gametophyte</tissue>
    </source>
</reference>
<keyword evidence="5 7" id="KW-1133">Transmembrane helix</keyword>
<dbReference type="Pfam" id="PF04258">
    <property type="entry name" value="Peptidase_A22B"/>
    <property type="match status" value="1"/>
</dbReference>
<evidence type="ECO:0000256" key="3">
    <source>
        <dbReference type="ARBA" id="ARBA00022692"/>
    </source>
</evidence>
<accession>A0A176VJH6</accession>
<dbReference type="EMBL" id="LVLJ01003591">
    <property type="protein sequence ID" value="OAE20717.1"/>
    <property type="molecule type" value="Genomic_DNA"/>
</dbReference>